<dbReference type="EMBL" id="OU342829">
    <property type="protein sequence ID" value="CAG7580115.1"/>
    <property type="molecule type" value="Genomic_DNA"/>
</dbReference>
<dbReference type="PANTHER" id="PTHR30029">
    <property type="entry name" value="STAGE V SPORULATION PROTEIN R"/>
    <property type="match status" value="1"/>
</dbReference>
<evidence type="ECO:0000259" key="1">
    <source>
        <dbReference type="Pfam" id="PF04293"/>
    </source>
</evidence>
<dbReference type="Pfam" id="PF04293">
    <property type="entry name" value="SpoVR"/>
    <property type="match status" value="1"/>
</dbReference>
<reference evidence="3" key="1">
    <citation type="submission" date="2021-06" db="EMBL/GenBank/DDBJ databases">
        <authorList>
            <person name="Gannon L."/>
            <person name="Redgwell R T."/>
            <person name="Michniewski S."/>
            <person name="Harrison D C."/>
            <person name="Millard A."/>
        </authorList>
    </citation>
    <scope>NUCLEOTIDE SEQUENCE</scope>
</reference>
<proteinExistence type="predicted"/>
<accession>A0A8D9FRZ9</accession>
<sequence>MLDNEYVKKLFSKSDWSPETLELADEVCREINKDLFNLDIYPNQYEVVTAEQMLDAYSLIGLPISYGHWKFGKDFAMNESRYKRGQMGLSYEMVINSNPCISYNMEENTTCLMVLVIAHAGYGHNTFFKNNYMFKQWTQADSIIDYMQFARKFISDCEEKYGYMEVESILDACHALMNYGISKYKKPYTMDTDVEVERIEKERSLLSDIWRTLPPVDSKKKKKKKKRFPTDPEENILYFIEKNSPMLKDWQREVVRIVRKTAQYFYPQAQTKVINEGVATFTHFHMVNEMYDRGFVNDGFMLEFLKHHSNVIYQPSFDSKFYSGFNPYTLGFNIISDVKRICEEPTDEDKEWFPELIGKDFKEEFKNIIENYKDDSFIMQYLSPKVMREMRMFTIEDKQSDDKFYTVGSIHNNKGYKKIREDLSNYYNRSRYVPDIQVYDVDLYGDRSLTLLYTSYDKRELNEKTLKDVMDYVEALWGFDVRIKVVDGEGEEIEVIDLKEKSKKKK</sequence>
<keyword evidence="3" id="KW-0378">Hydrolase</keyword>
<dbReference type="Pfam" id="PF24755">
    <property type="entry name" value="SpoVR_C"/>
    <property type="match status" value="1"/>
</dbReference>
<dbReference type="InterPro" id="IPR057008">
    <property type="entry name" value="SpoVR-like_C"/>
</dbReference>
<dbReference type="InterPro" id="IPR056174">
    <property type="entry name" value="SpoVR_N"/>
</dbReference>
<organism evidence="3">
    <name type="scientific">uncultured marine phage</name>
    <dbReference type="NCBI Taxonomy" id="707152"/>
    <lineage>
        <taxon>Viruses</taxon>
        <taxon>environmental samples</taxon>
    </lineage>
</organism>
<feature type="domain" description="SpoVR-like C-terminal" evidence="2">
    <location>
        <begin position="434"/>
        <end position="487"/>
    </location>
</feature>
<dbReference type="GO" id="GO:0016787">
    <property type="term" value="F:hydrolase activity"/>
    <property type="evidence" value="ECO:0007669"/>
    <property type="project" value="UniProtKB-KW"/>
</dbReference>
<dbReference type="InterPro" id="IPR007390">
    <property type="entry name" value="Spore_V_R"/>
</dbReference>
<evidence type="ECO:0000313" key="3">
    <source>
        <dbReference type="EMBL" id="CAG7580115.1"/>
    </source>
</evidence>
<dbReference type="InterPro" id="IPR057270">
    <property type="entry name" value="Ycgb-like"/>
</dbReference>
<gene>
    <name evidence="3" type="ORF">SLAVMIC_00255</name>
</gene>
<name>A0A8D9FRZ9_9VIRU</name>
<feature type="domain" description="SpoVR protein-like N-terminal" evidence="1">
    <location>
        <begin position="15"/>
        <end position="429"/>
    </location>
</feature>
<protein>
    <submittedName>
        <fullName evidence="3">Putative hydrolase</fullName>
    </submittedName>
</protein>
<dbReference type="NCBIfam" id="NF008737">
    <property type="entry name" value="PRK11767.1"/>
    <property type="match status" value="1"/>
</dbReference>
<dbReference type="PANTHER" id="PTHR30029:SF2">
    <property type="entry name" value="STAGE V SPORULATION PROTEIN R"/>
    <property type="match status" value="1"/>
</dbReference>
<evidence type="ECO:0000259" key="2">
    <source>
        <dbReference type="Pfam" id="PF24755"/>
    </source>
</evidence>